<feature type="transmembrane region" description="Helical" evidence="1">
    <location>
        <begin position="242"/>
        <end position="263"/>
    </location>
</feature>
<keyword evidence="1" id="KW-0472">Membrane</keyword>
<dbReference type="RefSeq" id="WP_311369110.1">
    <property type="nucleotide sequence ID" value="NZ_JAVRHX010000003.1"/>
</dbReference>
<keyword evidence="1" id="KW-0812">Transmembrane</keyword>
<keyword evidence="4" id="KW-1185">Reference proteome</keyword>
<dbReference type="InterPro" id="IPR010721">
    <property type="entry name" value="UstE-like"/>
</dbReference>
<sequence>MNSKLQAFVVLLICALLSFALTQATGAHVVQVFGLPFIAVSALLAFGIQWIAFLPAYIKQTERFYDITGSGTFILLACMSLAIMPTLSIYQWMLGLMVIIWALRLGGFLFKRIQEDGIDDRFEHIKPNKYSFFTAWTIQGLWVLLTSLAALSAITSVNQTELGLTGLIGFIVWLIGMLIESIADYQKRAFKHACKQKTAGQAAFIASGLWAYSRHPNYLGEILLWIGVAIASFPILTAWQHVVLISPVFVILLLCKISGIPLLESKAKKKWGEDPAYQAYKAKTPVLIPRLF</sequence>
<feature type="transmembrane region" description="Helical" evidence="1">
    <location>
        <begin position="218"/>
        <end position="236"/>
    </location>
</feature>
<dbReference type="Pfam" id="PF06966">
    <property type="entry name" value="DUF1295"/>
    <property type="match status" value="1"/>
</dbReference>
<feature type="transmembrane region" description="Helical" evidence="1">
    <location>
        <begin position="89"/>
        <end position="110"/>
    </location>
</feature>
<comment type="caution">
    <text evidence="3">The sequence shown here is derived from an EMBL/GenBank/DDBJ whole genome shotgun (WGS) entry which is preliminary data.</text>
</comment>
<reference evidence="3 4" key="1">
    <citation type="submission" date="2023-09" db="EMBL/GenBank/DDBJ databases">
        <authorList>
            <person name="Rey-Velasco X."/>
        </authorList>
    </citation>
    <scope>NUCLEOTIDE SEQUENCE [LARGE SCALE GENOMIC DNA]</scope>
    <source>
        <strain evidence="3 4">P117</strain>
    </source>
</reference>
<feature type="chain" id="PRO_5046707602" evidence="2">
    <location>
        <begin position="21"/>
        <end position="292"/>
    </location>
</feature>
<feature type="transmembrane region" description="Helical" evidence="1">
    <location>
        <begin position="162"/>
        <end position="183"/>
    </location>
</feature>
<gene>
    <name evidence="3" type="ORF">RM552_12095</name>
</gene>
<dbReference type="EMBL" id="JAVRHX010000003">
    <property type="protein sequence ID" value="MDT0595589.1"/>
    <property type="molecule type" value="Genomic_DNA"/>
</dbReference>
<proteinExistence type="predicted"/>
<keyword evidence="2" id="KW-0732">Signal</keyword>
<dbReference type="Proteomes" id="UP001253545">
    <property type="component" value="Unassembled WGS sequence"/>
</dbReference>
<name>A0ABU2ZSH4_9ALTE</name>
<evidence type="ECO:0000256" key="2">
    <source>
        <dbReference type="SAM" id="SignalP"/>
    </source>
</evidence>
<evidence type="ECO:0000313" key="3">
    <source>
        <dbReference type="EMBL" id="MDT0595589.1"/>
    </source>
</evidence>
<dbReference type="PROSITE" id="PS50244">
    <property type="entry name" value="S5A_REDUCTASE"/>
    <property type="match status" value="1"/>
</dbReference>
<feature type="transmembrane region" description="Helical" evidence="1">
    <location>
        <begin position="36"/>
        <end position="57"/>
    </location>
</feature>
<organism evidence="3 4">
    <name type="scientific">Glaciecola petra</name>
    <dbReference type="NCBI Taxonomy" id="3075602"/>
    <lineage>
        <taxon>Bacteria</taxon>
        <taxon>Pseudomonadati</taxon>
        <taxon>Pseudomonadota</taxon>
        <taxon>Gammaproteobacteria</taxon>
        <taxon>Alteromonadales</taxon>
        <taxon>Alteromonadaceae</taxon>
        <taxon>Glaciecola</taxon>
    </lineage>
</organism>
<feature type="signal peptide" evidence="2">
    <location>
        <begin position="1"/>
        <end position="20"/>
    </location>
</feature>
<dbReference type="PANTHER" id="PTHR32251">
    <property type="entry name" value="3-OXO-5-ALPHA-STEROID 4-DEHYDROGENASE"/>
    <property type="match status" value="1"/>
</dbReference>
<feature type="transmembrane region" description="Helical" evidence="1">
    <location>
        <begin position="64"/>
        <end position="83"/>
    </location>
</feature>
<protein>
    <submittedName>
        <fullName evidence="3">DUF1295 domain-containing protein</fullName>
    </submittedName>
</protein>
<accession>A0ABU2ZSH4</accession>
<dbReference type="PANTHER" id="PTHR32251:SF17">
    <property type="entry name" value="STEROID 5-ALPHA REDUCTASE C-TERMINAL DOMAIN-CONTAINING PROTEIN"/>
    <property type="match status" value="1"/>
</dbReference>
<feature type="transmembrane region" description="Helical" evidence="1">
    <location>
        <begin position="130"/>
        <end position="150"/>
    </location>
</feature>
<evidence type="ECO:0000313" key="4">
    <source>
        <dbReference type="Proteomes" id="UP001253545"/>
    </source>
</evidence>
<dbReference type="Gene3D" id="1.20.120.1630">
    <property type="match status" value="1"/>
</dbReference>
<keyword evidence="1" id="KW-1133">Transmembrane helix</keyword>
<evidence type="ECO:0000256" key="1">
    <source>
        <dbReference type="SAM" id="Phobius"/>
    </source>
</evidence>